<evidence type="ECO:0000256" key="1">
    <source>
        <dbReference type="ARBA" id="ARBA00004651"/>
    </source>
</evidence>
<comment type="subcellular location">
    <subcellularLocation>
        <location evidence="1">Cell membrane</location>
        <topology evidence="1">Multi-pass membrane protein</topology>
    </subcellularLocation>
</comment>
<feature type="transmembrane region" description="Helical" evidence="7">
    <location>
        <begin position="7"/>
        <end position="28"/>
    </location>
</feature>
<dbReference type="InterPro" id="IPR032816">
    <property type="entry name" value="VTT_dom"/>
</dbReference>
<dbReference type="InterPro" id="IPR032818">
    <property type="entry name" value="DedA-like"/>
</dbReference>
<dbReference type="InterPro" id="IPR000326">
    <property type="entry name" value="PAP2/HPO"/>
</dbReference>
<dbReference type="Pfam" id="PF14067">
    <property type="entry name" value="LssY_C"/>
    <property type="match status" value="1"/>
</dbReference>
<keyword evidence="6 7" id="KW-0472">Membrane</keyword>
<dbReference type="InterPro" id="IPR025902">
    <property type="entry name" value="LssY-like-C_dom"/>
</dbReference>
<feature type="transmembrane region" description="Helical" evidence="7">
    <location>
        <begin position="336"/>
        <end position="358"/>
    </location>
</feature>
<feature type="transmembrane region" description="Helical" evidence="7">
    <location>
        <begin position="34"/>
        <end position="54"/>
    </location>
</feature>
<gene>
    <name evidence="9" type="ORF">SAMN04488597_1032</name>
</gene>
<comment type="similarity">
    <text evidence="2">Belongs to the DedA family.</text>
</comment>
<dbReference type="EMBL" id="FMYT01000003">
    <property type="protein sequence ID" value="SDC17036.1"/>
    <property type="molecule type" value="Genomic_DNA"/>
</dbReference>
<proteinExistence type="inferred from homology"/>
<feature type="transmembrane region" description="Helical" evidence="7">
    <location>
        <begin position="304"/>
        <end position="329"/>
    </location>
</feature>
<evidence type="ECO:0000313" key="9">
    <source>
        <dbReference type="EMBL" id="SDC17036.1"/>
    </source>
</evidence>
<dbReference type="PANTHER" id="PTHR30353:SF15">
    <property type="entry name" value="INNER MEMBRANE PROTEIN YABI"/>
    <property type="match status" value="1"/>
</dbReference>
<dbReference type="AlphaFoldDB" id="A0A1G6JGG1"/>
<keyword evidence="3" id="KW-1003">Cell membrane</keyword>
<dbReference type="InterPro" id="IPR036938">
    <property type="entry name" value="PAP2/HPO_sf"/>
</dbReference>
<dbReference type="SMART" id="SM00014">
    <property type="entry name" value="acidPPc"/>
    <property type="match status" value="1"/>
</dbReference>
<reference evidence="9 10" key="1">
    <citation type="submission" date="2016-10" db="EMBL/GenBank/DDBJ databases">
        <authorList>
            <person name="Varghese N."/>
            <person name="Submissions S."/>
        </authorList>
    </citation>
    <scope>NUCLEOTIDE SEQUENCE [LARGE SCALE GENOMIC DNA]</scope>
    <source>
        <strain evidence="9 10">WG10</strain>
    </source>
</reference>
<evidence type="ECO:0000256" key="4">
    <source>
        <dbReference type="ARBA" id="ARBA00022692"/>
    </source>
</evidence>
<evidence type="ECO:0000259" key="8">
    <source>
        <dbReference type="SMART" id="SM00014"/>
    </source>
</evidence>
<name>A0A1G6JGG1_9FIRM</name>
<feature type="transmembrane region" description="Helical" evidence="7">
    <location>
        <begin position="61"/>
        <end position="80"/>
    </location>
</feature>
<dbReference type="Pfam" id="PF01569">
    <property type="entry name" value="PAP2"/>
    <property type="match status" value="1"/>
</dbReference>
<feature type="transmembrane region" description="Helical" evidence="7">
    <location>
        <begin position="407"/>
        <end position="427"/>
    </location>
</feature>
<feature type="transmembrane region" description="Helical" evidence="7">
    <location>
        <begin position="142"/>
        <end position="164"/>
    </location>
</feature>
<dbReference type="Gene3D" id="1.20.144.10">
    <property type="entry name" value="Phosphatidic acid phosphatase type 2/haloperoxidase"/>
    <property type="match status" value="2"/>
</dbReference>
<dbReference type="PANTHER" id="PTHR30353">
    <property type="entry name" value="INNER MEMBRANE PROTEIN DEDA-RELATED"/>
    <property type="match status" value="1"/>
</dbReference>
<dbReference type="RefSeq" id="WP_149796623.1">
    <property type="nucleotide sequence ID" value="NZ_FMYT01000003.1"/>
</dbReference>
<feature type="transmembrane region" description="Helical" evidence="7">
    <location>
        <begin position="433"/>
        <end position="451"/>
    </location>
</feature>
<evidence type="ECO:0000313" key="10">
    <source>
        <dbReference type="Proteomes" id="UP000324896"/>
    </source>
</evidence>
<dbReference type="SUPFAM" id="SSF48317">
    <property type="entry name" value="Acid phosphatase/Vanadium-dependent haloperoxidase"/>
    <property type="match status" value="1"/>
</dbReference>
<dbReference type="Pfam" id="PF09335">
    <property type="entry name" value="VTT_dom"/>
    <property type="match status" value="1"/>
</dbReference>
<dbReference type="Proteomes" id="UP000324896">
    <property type="component" value="Unassembled WGS sequence"/>
</dbReference>
<keyword evidence="5 7" id="KW-1133">Transmembrane helix</keyword>
<accession>A0A1G6JGG1</accession>
<evidence type="ECO:0000256" key="7">
    <source>
        <dbReference type="SAM" id="Phobius"/>
    </source>
</evidence>
<evidence type="ECO:0000256" key="3">
    <source>
        <dbReference type="ARBA" id="ARBA00022475"/>
    </source>
</evidence>
<sequence length="702" mass="80270">MTNLYNYLINLISNYSIFGYLLIFILAFFESFAFIGLIIPGSIAVIVGGFLAAHGIINIKILFISAVLASILGDSFSFHLGGSDKISFKAENRFFKPELLAKGKDFFEKYGAKGVFLGRFIGWVRPIVPFIAGVFELDLKIFLFWNILSGFFWAGTHIALGYFFGRSWQLVTLWSTRVTLFFSVFIIFIILIYLLKWFAVRQGRIIYQIFISIGHSIKNSILENTELQEFVGNHSKIFSFLEKRFDKNKFSGLPLTLLSISLIYVLALFGGIVEDLINSEIITQIDLKIESSLVLFRNSDLSSIFRWITLLGKWQVVTTFLAAAIILFWIWNRKNYIFSIIISVVGSTIFTAAGKIIFQRPRPAAAVYEEYSYSFPSGHATIAVAFYGFLAYFLIKNRKNLKNKINIFFITLFSIVLIGFSRLYLGVHYFSDVWAGYLVGAIWLIIAIGFAEYLFTIKKSAANKIPIKYKKIISTVIILIVTVSYSFFAYSYQFPNSTEEQLKAEINIESTMSIFDDQGLKYTESLLGKKQEPINFIILAENEKKLVELFHSGGWETADEVNFYNLYRLAKAELFQGDYSNSPIAPIFWNSRVPDFNFVKIAETSNSKAKHQIRIWKSNFVLENAGRIYTGIISFTDKTKWGFIHQIRPDLNAEREFLSNNLNLTGLIEKTEKEKLVEAQTGENFSGDSFFTDGNIYIFFLK</sequence>
<keyword evidence="4 7" id="KW-0812">Transmembrane</keyword>
<feature type="transmembrane region" description="Helical" evidence="7">
    <location>
        <begin position="472"/>
        <end position="492"/>
    </location>
</feature>
<evidence type="ECO:0000256" key="5">
    <source>
        <dbReference type="ARBA" id="ARBA00022989"/>
    </source>
</evidence>
<protein>
    <submittedName>
        <fullName evidence="9">Undecaprenyl-diphosphatase</fullName>
    </submittedName>
</protein>
<feature type="domain" description="Phosphatidic acid phosphatase type 2/haloperoxidase" evidence="8">
    <location>
        <begin position="338"/>
        <end position="448"/>
    </location>
</feature>
<feature type="transmembrane region" description="Helical" evidence="7">
    <location>
        <begin position="378"/>
        <end position="395"/>
    </location>
</feature>
<evidence type="ECO:0000256" key="2">
    <source>
        <dbReference type="ARBA" id="ARBA00010792"/>
    </source>
</evidence>
<feature type="transmembrane region" description="Helical" evidence="7">
    <location>
        <begin position="116"/>
        <end position="135"/>
    </location>
</feature>
<dbReference type="CDD" id="cd03392">
    <property type="entry name" value="PAP2_like_2"/>
    <property type="match status" value="1"/>
</dbReference>
<feature type="transmembrane region" description="Helical" evidence="7">
    <location>
        <begin position="253"/>
        <end position="273"/>
    </location>
</feature>
<evidence type="ECO:0000256" key="6">
    <source>
        <dbReference type="ARBA" id="ARBA00023136"/>
    </source>
</evidence>
<organism evidence="9 10">
    <name type="scientific">Halanaerobium congolense</name>
    <dbReference type="NCBI Taxonomy" id="54121"/>
    <lineage>
        <taxon>Bacteria</taxon>
        <taxon>Bacillati</taxon>
        <taxon>Bacillota</taxon>
        <taxon>Clostridia</taxon>
        <taxon>Halanaerobiales</taxon>
        <taxon>Halanaerobiaceae</taxon>
        <taxon>Halanaerobium</taxon>
    </lineage>
</organism>
<feature type="transmembrane region" description="Helical" evidence="7">
    <location>
        <begin position="176"/>
        <end position="195"/>
    </location>
</feature>
<dbReference type="GO" id="GO:0005886">
    <property type="term" value="C:plasma membrane"/>
    <property type="evidence" value="ECO:0007669"/>
    <property type="project" value="UniProtKB-SubCell"/>
</dbReference>